<dbReference type="RefSeq" id="WP_108580003.1">
    <property type="nucleotide sequence ID" value="NZ_CP026952.1"/>
</dbReference>
<feature type="compositionally biased region" description="Low complexity" evidence="1">
    <location>
        <begin position="171"/>
        <end position="182"/>
    </location>
</feature>
<protein>
    <recommendedName>
        <fullName evidence="2">AbiEi antitoxin N-terminal domain-containing protein</fullName>
    </recommendedName>
</protein>
<dbReference type="AlphaFoldDB" id="A0A2S0WQG1"/>
<dbReference type="KEGG" id="aez:C3E78_15710"/>
<feature type="domain" description="AbiEi antitoxin N-terminal" evidence="2">
    <location>
        <begin position="6"/>
        <end position="47"/>
    </location>
</feature>
<organism evidence="3 4">
    <name type="scientific">Aeromicrobium chenweiae</name>
    <dbReference type="NCBI Taxonomy" id="2079793"/>
    <lineage>
        <taxon>Bacteria</taxon>
        <taxon>Bacillati</taxon>
        <taxon>Actinomycetota</taxon>
        <taxon>Actinomycetes</taxon>
        <taxon>Propionibacteriales</taxon>
        <taxon>Nocardioidaceae</taxon>
        <taxon>Aeromicrobium</taxon>
    </lineage>
</organism>
<dbReference type="OrthoDB" id="5143202at2"/>
<proteinExistence type="predicted"/>
<dbReference type="EMBL" id="CP026952">
    <property type="protein sequence ID" value="AWB93542.1"/>
    <property type="molecule type" value="Genomic_DNA"/>
</dbReference>
<sequence>MNLVDLITTGRGYVTRGQFLDCGYSDRDIRAAVRSGLLRRRRQGVYVHAATFDVLSPEQQHVVDVRSVADKLGPAVAVSHQSACAIHGAAMYGTRLDRIHVTRLDGAAGRTAHGIVHHEGQVVRDDDLEEIDGMLVVKAPRSIFELGTTGSVESAIVVMDSGLHLALTTPRTSRSSVAGSRAGRARAGRGTPRPSRTDARSRRASRAPATSSAGTTSRCPSSRSPSTTSRAS</sequence>
<keyword evidence="4" id="KW-1185">Reference proteome</keyword>
<gene>
    <name evidence="3" type="ORF">C3E78_15710</name>
</gene>
<feature type="region of interest" description="Disordered" evidence="1">
    <location>
        <begin position="169"/>
        <end position="232"/>
    </location>
</feature>
<evidence type="ECO:0000259" key="2">
    <source>
        <dbReference type="Pfam" id="PF13338"/>
    </source>
</evidence>
<reference evidence="4" key="1">
    <citation type="submission" date="2018-01" db="EMBL/GenBank/DDBJ databases">
        <authorList>
            <person name="Li J."/>
        </authorList>
    </citation>
    <scope>NUCLEOTIDE SEQUENCE [LARGE SCALE GENOMIC DNA]</scope>
    <source>
        <strain evidence="4">592</strain>
    </source>
</reference>
<dbReference type="InterPro" id="IPR025159">
    <property type="entry name" value="AbiEi_N"/>
</dbReference>
<dbReference type="Pfam" id="PF13338">
    <property type="entry name" value="AbiEi_4"/>
    <property type="match status" value="1"/>
</dbReference>
<dbReference type="Proteomes" id="UP000244384">
    <property type="component" value="Chromosome"/>
</dbReference>
<name>A0A2S0WQG1_9ACTN</name>
<accession>A0A2S0WQG1</accession>
<feature type="compositionally biased region" description="Low complexity" evidence="1">
    <location>
        <begin position="206"/>
        <end position="232"/>
    </location>
</feature>
<evidence type="ECO:0000256" key="1">
    <source>
        <dbReference type="SAM" id="MobiDB-lite"/>
    </source>
</evidence>
<evidence type="ECO:0000313" key="3">
    <source>
        <dbReference type="EMBL" id="AWB93542.1"/>
    </source>
</evidence>
<evidence type="ECO:0000313" key="4">
    <source>
        <dbReference type="Proteomes" id="UP000244384"/>
    </source>
</evidence>